<evidence type="ECO:0000256" key="2">
    <source>
        <dbReference type="SAM" id="Phobius"/>
    </source>
</evidence>
<dbReference type="OMA" id="EYKIVAC"/>
<evidence type="ECO:0000256" key="1">
    <source>
        <dbReference type="ARBA" id="ARBA00044504"/>
    </source>
</evidence>
<dbReference type="Gene3D" id="1.20.1250.20">
    <property type="entry name" value="MFS general substrate transporter like domains"/>
    <property type="match status" value="1"/>
</dbReference>
<gene>
    <name evidence="4" type="ORF">HannXRQ_Chr04g0112281</name>
    <name evidence="3" type="ORF">HanXRQr2_Chr04g0174041</name>
</gene>
<organism evidence="4 5">
    <name type="scientific">Helianthus annuus</name>
    <name type="common">Common sunflower</name>
    <dbReference type="NCBI Taxonomy" id="4232"/>
    <lineage>
        <taxon>Eukaryota</taxon>
        <taxon>Viridiplantae</taxon>
        <taxon>Streptophyta</taxon>
        <taxon>Embryophyta</taxon>
        <taxon>Tracheophyta</taxon>
        <taxon>Spermatophyta</taxon>
        <taxon>Magnoliopsida</taxon>
        <taxon>eudicotyledons</taxon>
        <taxon>Gunneridae</taxon>
        <taxon>Pentapetalae</taxon>
        <taxon>asterids</taxon>
        <taxon>campanulids</taxon>
        <taxon>Asterales</taxon>
        <taxon>Asteraceae</taxon>
        <taxon>Asteroideae</taxon>
        <taxon>Heliantheae alliance</taxon>
        <taxon>Heliantheae</taxon>
        <taxon>Helianthus</taxon>
    </lineage>
</organism>
<comment type="similarity">
    <text evidence="1">Belongs to the major facilitator superfamily. Phosphate:H(+) symporter (TC 2.A.1.9) family.</text>
</comment>
<keyword evidence="2" id="KW-0812">Transmembrane</keyword>
<keyword evidence="5" id="KW-1185">Reference proteome</keyword>
<dbReference type="EMBL" id="MNCJ02000319">
    <property type="protein sequence ID" value="KAF5810812.1"/>
    <property type="molecule type" value="Genomic_DNA"/>
</dbReference>
<proteinExistence type="inferred from homology"/>
<sequence>MDLTETDVLIIGKVDWKGRPATKNKHGGMHAAMFVLATFAFENMANLGLAVNFVTYFNGVMHYDIDEAANHVTNFLGTCYILSIVMACLADAYIGRFRTVLIAACVECVVSVI</sequence>
<dbReference type="Gramene" id="mRNA:HanXRQr2_Chr04g0174041">
    <property type="protein sequence ID" value="mRNA:HanXRQr2_Chr04g0174041"/>
    <property type="gene ID" value="HanXRQr2_Chr04g0174041"/>
</dbReference>
<dbReference type="PANTHER" id="PTHR11654">
    <property type="entry name" value="OLIGOPEPTIDE TRANSPORTER-RELATED"/>
    <property type="match status" value="1"/>
</dbReference>
<keyword evidence="2" id="KW-0472">Membrane</keyword>
<feature type="transmembrane region" description="Helical" evidence="2">
    <location>
        <begin position="31"/>
        <end position="55"/>
    </location>
</feature>
<dbReference type="Proteomes" id="UP000215914">
    <property type="component" value="Chromosome 4"/>
</dbReference>
<dbReference type="EMBL" id="CM007893">
    <property type="protein sequence ID" value="OTG28528.1"/>
    <property type="molecule type" value="Genomic_DNA"/>
</dbReference>
<dbReference type="InterPro" id="IPR036259">
    <property type="entry name" value="MFS_trans_sf"/>
</dbReference>
<reference evidence="3" key="3">
    <citation type="submission" date="2020-06" db="EMBL/GenBank/DDBJ databases">
        <title>Helianthus annuus Genome sequencing and assembly Release 2.</title>
        <authorList>
            <person name="Gouzy J."/>
            <person name="Langlade N."/>
            <person name="Munos S."/>
        </authorList>
    </citation>
    <scope>NUCLEOTIDE SEQUENCE</scope>
    <source>
        <tissue evidence="3">Leaves</tissue>
    </source>
</reference>
<reference evidence="3 5" key="1">
    <citation type="journal article" date="2017" name="Nature">
        <title>The sunflower genome provides insights into oil metabolism, flowering and Asterid evolution.</title>
        <authorList>
            <person name="Badouin H."/>
            <person name="Gouzy J."/>
            <person name="Grassa C.J."/>
            <person name="Murat F."/>
            <person name="Staton S.E."/>
            <person name="Cottret L."/>
            <person name="Lelandais-Briere C."/>
            <person name="Owens G.L."/>
            <person name="Carrere S."/>
            <person name="Mayjonade B."/>
            <person name="Legrand L."/>
            <person name="Gill N."/>
            <person name="Kane N.C."/>
            <person name="Bowers J.E."/>
            <person name="Hubner S."/>
            <person name="Bellec A."/>
            <person name="Berard A."/>
            <person name="Berges H."/>
            <person name="Blanchet N."/>
            <person name="Boniface M.C."/>
            <person name="Brunel D."/>
            <person name="Catrice O."/>
            <person name="Chaidir N."/>
            <person name="Claudel C."/>
            <person name="Donnadieu C."/>
            <person name="Faraut T."/>
            <person name="Fievet G."/>
            <person name="Helmstetter N."/>
            <person name="King M."/>
            <person name="Knapp S.J."/>
            <person name="Lai Z."/>
            <person name="Le Paslier M.C."/>
            <person name="Lippi Y."/>
            <person name="Lorenzon L."/>
            <person name="Mandel J.R."/>
            <person name="Marage G."/>
            <person name="Marchand G."/>
            <person name="Marquand E."/>
            <person name="Bret-Mestries E."/>
            <person name="Morien E."/>
            <person name="Nambeesan S."/>
            <person name="Nguyen T."/>
            <person name="Pegot-Espagnet P."/>
            <person name="Pouilly N."/>
            <person name="Raftis F."/>
            <person name="Sallet E."/>
            <person name="Schiex T."/>
            <person name="Thomas J."/>
            <person name="Vandecasteele C."/>
            <person name="Vares D."/>
            <person name="Vear F."/>
            <person name="Vautrin S."/>
            <person name="Crespi M."/>
            <person name="Mangin B."/>
            <person name="Burke J.M."/>
            <person name="Salse J."/>
            <person name="Munos S."/>
            <person name="Vincourt P."/>
            <person name="Rieseberg L.H."/>
            <person name="Langlade N.B."/>
        </authorList>
    </citation>
    <scope>NUCLEOTIDE SEQUENCE [LARGE SCALE GENOMIC DNA]</scope>
    <source>
        <strain evidence="5">cv. SF193</strain>
        <tissue evidence="3">Leaves</tissue>
    </source>
</reference>
<protein>
    <submittedName>
        <fullName evidence="3">Proton-dependent oligopeptide transporter family, MFS transporter superfamily</fullName>
    </submittedName>
    <submittedName>
        <fullName evidence="4">Putative proton-dependent oligopeptide transporter family</fullName>
    </submittedName>
</protein>
<evidence type="ECO:0000313" key="4">
    <source>
        <dbReference type="EMBL" id="OTG28528.1"/>
    </source>
</evidence>
<dbReference type="InParanoid" id="A0A251UYU8"/>
<accession>A0A251UYU8</accession>
<dbReference type="AlphaFoldDB" id="A0A251UYU8"/>
<reference evidence="4" key="2">
    <citation type="submission" date="2017-02" db="EMBL/GenBank/DDBJ databases">
        <title>Sunflower complete genome.</title>
        <authorList>
            <person name="Langlade N."/>
            <person name="Munos S."/>
        </authorList>
    </citation>
    <scope>NUCLEOTIDE SEQUENCE [LARGE SCALE GENOMIC DNA]</scope>
    <source>
        <tissue evidence="4">Leaves</tissue>
    </source>
</reference>
<dbReference type="SUPFAM" id="SSF103473">
    <property type="entry name" value="MFS general substrate transporter"/>
    <property type="match status" value="1"/>
</dbReference>
<feature type="transmembrane region" description="Helical" evidence="2">
    <location>
        <begin position="75"/>
        <end position="94"/>
    </location>
</feature>
<evidence type="ECO:0000313" key="3">
    <source>
        <dbReference type="EMBL" id="KAF5810812.1"/>
    </source>
</evidence>
<keyword evidence="2" id="KW-1133">Transmembrane helix</keyword>
<evidence type="ECO:0000313" key="5">
    <source>
        <dbReference type="Proteomes" id="UP000215914"/>
    </source>
</evidence>
<name>A0A251UYU8_HELAN</name>